<dbReference type="Pfam" id="PF00041">
    <property type="entry name" value="fn3"/>
    <property type="match status" value="1"/>
</dbReference>
<keyword evidence="1 3" id="KW-0732">Signal</keyword>
<feature type="chain" id="PRO_5046375725" description="Fibronectin type-III domain-containing protein" evidence="3">
    <location>
        <begin position="21"/>
        <end position="1000"/>
    </location>
</feature>
<dbReference type="SMART" id="SM00060">
    <property type="entry name" value="FN3"/>
    <property type="match status" value="1"/>
</dbReference>
<evidence type="ECO:0000313" key="6">
    <source>
        <dbReference type="Proteomes" id="UP001501758"/>
    </source>
</evidence>
<evidence type="ECO:0000256" key="2">
    <source>
        <dbReference type="SAM" id="MobiDB-lite"/>
    </source>
</evidence>
<evidence type="ECO:0000256" key="3">
    <source>
        <dbReference type="SAM" id="SignalP"/>
    </source>
</evidence>
<dbReference type="NCBIfam" id="TIGR04183">
    <property type="entry name" value="Por_Secre_tail"/>
    <property type="match status" value="1"/>
</dbReference>
<accession>A0ABP3TYY4</accession>
<dbReference type="InterPro" id="IPR036116">
    <property type="entry name" value="FN3_sf"/>
</dbReference>
<name>A0ABP3TYY4_9FLAO</name>
<organism evidence="5 6">
    <name type="scientific">Aquimarina litoralis</name>
    <dbReference type="NCBI Taxonomy" id="584605"/>
    <lineage>
        <taxon>Bacteria</taxon>
        <taxon>Pseudomonadati</taxon>
        <taxon>Bacteroidota</taxon>
        <taxon>Flavobacteriia</taxon>
        <taxon>Flavobacteriales</taxon>
        <taxon>Flavobacteriaceae</taxon>
        <taxon>Aquimarina</taxon>
    </lineage>
</organism>
<sequence>MKLKLAFVIMFLVATITVEAQQGKTKAFYHGKVSSVEYVTPMQSRPQDLRPSDNSVKEAKDKRSLGNQIVAGKDPQSKNDYFVLNKHQQEQSVQRAPANLVFDSYTSGSNPTDPSLAVGPNHVFVVYNTGFMIFDKSGNQLLGQTAPNPAIFPSGGCCDLTVSYDNAADRWVLSFLGSGAQVAVSDGPNPLTAGWFVYNISGIQDYQKLSVWSDGYYITENTGGTNKLWALERDAMLAGDPGAQIIGFNLPGIVTSGFFSPQALNVTNGDLPAPGGATIVYLQDNAWSGVSVDHIKVWTADVNWNNPGSSTVSSPQEITTTPFISVFDGGSFSNLAQPGGGISIDALQATIMNQAQFRKFPTHNSAVFNFVVDTDASAGELAGIRWYEFRQSGDNQPWSLYQEGTYTAPDGRHAWNASLAMDGQGNIGMGYTSMSGPTTPTTVRVSSYFTGRLSSDPLGTMTSAEGLIANGNGNFTTSIRYGDYSKIDVDPSDDSSFWFINEYINNSRRGVVGRFEIEPGVPDTQAPSNPTNLTASNITSSGATLSWTASTDNVAVARYNISIGGTSVGTSTTTSFDVTGLSPLTSYNASVTAEDAAGNVSGAATATFTTSDSSGVTYCDSASTNVNDEFISRVELNTINNTSGAQFYSDFTGIATTLNEGQSYDITIVPTWTGTIYAEAYAVWIDYNNNGDFDDAGELVFSKAPSTDATNTGSFTVPAGTSLTAVRMRVSMKYNDIPTSCETFTYGEVEDYTINIAEGSGDTDPPTGYCDSNGRITSDEFISRVQIGSIDNATGAESGGYGDYTSLTTSLSGTNTITITPTWTGTIYNEAYAVWIDYNRDGDFNDAGELVFSKSPSTDTSNTGSFTVPASASSGATRMRVSMKYNDIPDPCESFTYGEVEDYVVILGSSREQLLTFTEEADSNISIYPNPASSQLNIEIVGGSFTQIEIFSSTGAVAKKINPNVDSLSIDVSQLASGMYFARFTSPNGFAITKRFVINK</sequence>
<feature type="region of interest" description="Disordered" evidence="2">
    <location>
        <begin position="42"/>
        <end position="74"/>
    </location>
</feature>
<dbReference type="Pfam" id="PF20009">
    <property type="entry name" value="GEVED"/>
    <property type="match status" value="2"/>
</dbReference>
<keyword evidence="6" id="KW-1185">Reference proteome</keyword>
<protein>
    <recommendedName>
        <fullName evidence="4">Fibronectin type-III domain-containing protein</fullName>
    </recommendedName>
</protein>
<dbReference type="Gene3D" id="2.60.40.10">
    <property type="entry name" value="Immunoglobulins"/>
    <property type="match status" value="1"/>
</dbReference>
<evidence type="ECO:0000313" key="5">
    <source>
        <dbReference type="EMBL" id="GAA0721129.1"/>
    </source>
</evidence>
<dbReference type="Pfam" id="PF18962">
    <property type="entry name" value="Por_Secre_tail"/>
    <property type="match status" value="1"/>
</dbReference>
<feature type="signal peptide" evidence="3">
    <location>
        <begin position="1"/>
        <end position="20"/>
    </location>
</feature>
<reference evidence="6" key="1">
    <citation type="journal article" date="2019" name="Int. J. Syst. Evol. Microbiol.">
        <title>The Global Catalogue of Microorganisms (GCM) 10K type strain sequencing project: providing services to taxonomists for standard genome sequencing and annotation.</title>
        <authorList>
            <consortium name="The Broad Institute Genomics Platform"/>
            <consortium name="The Broad Institute Genome Sequencing Center for Infectious Disease"/>
            <person name="Wu L."/>
            <person name="Ma J."/>
        </authorList>
    </citation>
    <scope>NUCLEOTIDE SEQUENCE [LARGE SCALE GENOMIC DNA]</scope>
    <source>
        <strain evidence="6">JCM 15974</strain>
    </source>
</reference>
<dbReference type="PROSITE" id="PS50853">
    <property type="entry name" value="FN3"/>
    <property type="match status" value="1"/>
</dbReference>
<comment type="caution">
    <text evidence="5">The sequence shown here is derived from an EMBL/GenBank/DDBJ whole genome shotgun (WGS) entry which is preliminary data.</text>
</comment>
<evidence type="ECO:0000259" key="4">
    <source>
        <dbReference type="PROSITE" id="PS50853"/>
    </source>
</evidence>
<dbReference type="EMBL" id="BAAAGE010000002">
    <property type="protein sequence ID" value="GAA0721129.1"/>
    <property type="molecule type" value="Genomic_DNA"/>
</dbReference>
<feature type="compositionally biased region" description="Basic and acidic residues" evidence="2">
    <location>
        <begin position="47"/>
        <end position="64"/>
    </location>
</feature>
<feature type="domain" description="Fibronectin type-III" evidence="4">
    <location>
        <begin position="529"/>
        <end position="613"/>
    </location>
</feature>
<dbReference type="Proteomes" id="UP001501758">
    <property type="component" value="Unassembled WGS sequence"/>
</dbReference>
<dbReference type="SUPFAM" id="SSF49265">
    <property type="entry name" value="Fibronectin type III"/>
    <property type="match status" value="1"/>
</dbReference>
<dbReference type="CDD" id="cd00063">
    <property type="entry name" value="FN3"/>
    <property type="match status" value="1"/>
</dbReference>
<dbReference type="InterPro" id="IPR045474">
    <property type="entry name" value="GEVED"/>
</dbReference>
<evidence type="ECO:0000256" key="1">
    <source>
        <dbReference type="ARBA" id="ARBA00022729"/>
    </source>
</evidence>
<dbReference type="RefSeq" id="WP_343912366.1">
    <property type="nucleotide sequence ID" value="NZ_BAAAGE010000002.1"/>
</dbReference>
<dbReference type="InterPro" id="IPR003961">
    <property type="entry name" value="FN3_dom"/>
</dbReference>
<gene>
    <name evidence="5" type="ORF">GCM10009430_22060</name>
</gene>
<dbReference type="InterPro" id="IPR026444">
    <property type="entry name" value="Secre_tail"/>
</dbReference>
<dbReference type="InterPro" id="IPR013783">
    <property type="entry name" value="Ig-like_fold"/>
</dbReference>
<proteinExistence type="predicted"/>